<dbReference type="Proteomes" id="UP000827092">
    <property type="component" value="Unassembled WGS sequence"/>
</dbReference>
<evidence type="ECO:0000313" key="4">
    <source>
        <dbReference type="EMBL" id="KAG8193733.1"/>
    </source>
</evidence>
<keyword evidence="2" id="KW-0812">Transmembrane</keyword>
<gene>
    <name evidence="4" type="ORF">JTE90_005031</name>
</gene>
<feature type="transmembrane region" description="Helical" evidence="2">
    <location>
        <begin position="248"/>
        <end position="268"/>
    </location>
</feature>
<feature type="transmembrane region" description="Helical" evidence="2">
    <location>
        <begin position="141"/>
        <end position="164"/>
    </location>
</feature>
<feature type="transmembrane region" description="Helical" evidence="2">
    <location>
        <begin position="110"/>
        <end position="129"/>
    </location>
</feature>
<comment type="caution">
    <text evidence="4">The sequence shown here is derived from an EMBL/GenBank/DDBJ whole genome shotgun (WGS) entry which is preliminary data.</text>
</comment>
<dbReference type="Pfam" id="PF25044">
    <property type="entry name" value="DUF7789"/>
    <property type="match status" value="2"/>
</dbReference>
<feature type="transmembrane region" description="Helical" evidence="2">
    <location>
        <begin position="185"/>
        <end position="209"/>
    </location>
</feature>
<dbReference type="PANTHER" id="PTHR39299:SF1">
    <property type="entry name" value="TRANSMEMBRANE PROTEIN"/>
    <property type="match status" value="1"/>
</dbReference>
<feature type="compositionally biased region" description="Polar residues" evidence="1">
    <location>
        <begin position="348"/>
        <end position="357"/>
    </location>
</feature>
<evidence type="ECO:0000256" key="2">
    <source>
        <dbReference type="SAM" id="Phobius"/>
    </source>
</evidence>
<keyword evidence="2" id="KW-0472">Membrane</keyword>
<accession>A0AAV6VCH5</accession>
<dbReference type="InterPro" id="IPR056691">
    <property type="entry name" value="DUF7789"/>
</dbReference>
<dbReference type="PANTHER" id="PTHR39299">
    <property type="entry name" value="TRANSMEMBRANE PROTEIN"/>
    <property type="match status" value="1"/>
</dbReference>
<keyword evidence="5" id="KW-1185">Reference proteome</keyword>
<feature type="domain" description="DUF7789" evidence="3">
    <location>
        <begin position="173"/>
        <end position="303"/>
    </location>
</feature>
<name>A0AAV6VCH5_9ARAC</name>
<sequence length="370" mass="41366">MPSISSGANVVQPDSPISLSRFNLRPIPPRVQQTWFGKIRAFNTFTVLEWIYLGASIVALTASLGLTIQRFTVEKPSESDFTFGLLLLLTTIFCYHYVIHSIFTERWDELLVFVVSNVIVVVYCIVNYINGERPTIKLIRLAVVCSIGPFLIVVGVIQCIRYCQSNNLIVNSVGGLSSLQKSCRLYYICSSLLKFDLQLQLSMLILVMGKGVLNMTLRQKIILASGVPVTILVFIFGSLGIRYESQTLMIVFYVLGLFEPGYVIYKFYYTVTEGKEVDATYDATFVCGYFAVIIWMLLIIATVYFAYYHFGTGLKEKLFEKAGNSPPGPNPMASNSIEERSTTESSIGDNTRTGGSNEDNRGTGLFKRTE</sequence>
<dbReference type="AlphaFoldDB" id="A0AAV6VCH5"/>
<reference evidence="4 5" key="1">
    <citation type="journal article" date="2022" name="Nat. Ecol. Evol.">
        <title>A masculinizing supergene underlies an exaggerated male reproductive morph in a spider.</title>
        <authorList>
            <person name="Hendrickx F."/>
            <person name="De Corte Z."/>
            <person name="Sonet G."/>
            <person name="Van Belleghem S.M."/>
            <person name="Kostlbacher S."/>
            <person name="Vangestel C."/>
        </authorList>
    </citation>
    <scope>NUCLEOTIDE SEQUENCE [LARGE SCALE GENOMIC DNA]</scope>
    <source>
        <strain evidence="4">W744_W776</strain>
    </source>
</reference>
<keyword evidence="2" id="KW-1133">Transmembrane helix</keyword>
<feature type="domain" description="DUF7789" evidence="3">
    <location>
        <begin position="36"/>
        <end position="157"/>
    </location>
</feature>
<proteinExistence type="predicted"/>
<feature type="transmembrane region" description="Helical" evidence="2">
    <location>
        <begin position="81"/>
        <end position="98"/>
    </location>
</feature>
<evidence type="ECO:0000256" key="1">
    <source>
        <dbReference type="SAM" id="MobiDB-lite"/>
    </source>
</evidence>
<protein>
    <recommendedName>
        <fullName evidence="3">DUF7789 domain-containing protein</fullName>
    </recommendedName>
</protein>
<evidence type="ECO:0000259" key="3">
    <source>
        <dbReference type="Pfam" id="PF25044"/>
    </source>
</evidence>
<organism evidence="4 5">
    <name type="scientific">Oedothorax gibbosus</name>
    <dbReference type="NCBI Taxonomy" id="931172"/>
    <lineage>
        <taxon>Eukaryota</taxon>
        <taxon>Metazoa</taxon>
        <taxon>Ecdysozoa</taxon>
        <taxon>Arthropoda</taxon>
        <taxon>Chelicerata</taxon>
        <taxon>Arachnida</taxon>
        <taxon>Araneae</taxon>
        <taxon>Araneomorphae</taxon>
        <taxon>Entelegynae</taxon>
        <taxon>Araneoidea</taxon>
        <taxon>Linyphiidae</taxon>
        <taxon>Erigoninae</taxon>
        <taxon>Oedothorax</taxon>
    </lineage>
</organism>
<feature type="transmembrane region" description="Helical" evidence="2">
    <location>
        <begin position="50"/>
        <end position="69"/>
    </location>
</feature>
<feature type="region of interest" description="Disordered" evidence="1">
    <location>
        <begin position="323"/>
        <end position="370"/>
    </location>
</feature>
<feature type="transmembrane region" description="Helical" evidence="2">
    <location>
        <begin position="288"/>
        <end position="307"/>
    </location>
</feature>
<dbReference type="EMBL" id="JAFNEN010000115">
    <property type="protein sequence ID" value="KAG8193733.1"/>
    <property type="molecule type" value="Genomic_DNA"/>
</dbReference>
<evidence type="ECO:0000313" key="5">
    <source>
        <dbReference type="Proteomes" id="UP000827092"/>
    </source>
</evidence>
<feature type="transmembrane region" description="Helical" evidence="2">
    <location>
        <begin position="221"/>
        <end position="241"/>
    </location>
</feature>